<sequence length="559" mass="63946">MPMSSLSSAILSHMIAINNVPPPPLRSVPGLKMSTHIDYGQLNALCNRSGQQSCGSACSVLSAHTRFMKQYPKIFLKKKVRLPKLFKQEGKREPKGTEESQPQQSDAESHNIAVYVKKARGGHTLYGPKKYEEKLEEFLAILKKLPMRRTLHEHKMVWKMLKTIPDLTSQLTDEDLKALSKSVTSETWVKGSTVVGNDGFYVILKGLARPQTQVYKNLLEESESTATFIPQSFHSFVFSDNLENVVLAEMHTPPCDPMLRPWSTFGTLEVSAQFQLEPREFSVVTEEDCEILKIPAKDYAKIKLEKTKFENKQIVNLIRKCPYYVEWPTLSIHELVLLIRWRKFPPGHVIVESGNIISFVAFINSGYCNIYKPIVGLVKLQSKKVKKIRKLVYMGKVKEMESFGEISVLLRVPFTCTVVTGNEVEMAVIEDKDLFDLLLLCFWFRSSVYHPPVYSLDQVFSRRSMCDVNESPCPEFQKKIRKLVYMGKVKEMESFGEISVLLRVPFTCTVVTGNEVEMAVIEDKDLFDLLLLCFWFRSSVYHPPVYSLDQVYVRTVAHI</sequence>
<dbReference type="CTD" id="168975"/>
<evidence type="ECO:0000256" key="1">
    <source>
        <dbReference type="SAM" id="MobiDB-lite"/>
    </source>
</evidence>
<evidence type="ECO:0000313" key="4">
    <source>
        <dbReference type="RefSeq" id="XP_011374231.1"/>
    </source>
</evidence>
<protein>
    <submittedName>
        <fullName evidence="4">Cyclic nucleotide-binding domain-containing protein 1</fullName>
    </submittedName>
</protein>
<dbReference type="OrthoDB" id="5966510at2759"/>
<dbReference type="Proteomes" id="UP000515202">
    <property type="component" value="Unplaced"/>
</dbReference>
<dbReference type="Gene3D" id="2.60.120.10">
    <property type="entry name" value="Jelly Rolls"/>
    <property type="match status" value="2"/>
</dbReference>
<dbReference type="InterPro" id="IPR014710">
    <property type="entry name" value="RmlC-like_jellyroll"/>
</dbReference>
<keyword evidence="3" id="KW-1185">Reference proteome</keyword>
<feature type="region of interest" description="Disordered" evidence="1">
    <location>
        <begin position="86"/>
        <end position="110"/>
    </location>
</feature>
<name>A0A6P3R4C3_PTEVA</name>
<dbReference type="PANTHER" id="PTHR23011:SF32">
    <property type="entry name" value="CYCLIC NUCLEOTIDE-BINDING DOMAIN-CONTAINING PROTEIN 1"/>
    <property type="match status" value="1"/>
</dbReference>
<organism evidence="3 4">
    <name type="scientific">Pteropus vampyrus</name>
    <name type="common">Large flying fox</name>
    <dbReference type="NCBI Taxonomy" id="132908"/>
    <lineage>
        <taxon>Eukaryota</taxon>
        <taxon>Metazoa</taxon>
        <taxon>Chordata</taxon>
        <taxon>Craniata</taxon>
        <taxon>Vertebrata</taxon>
        <taxon>Euteleostomi</taxon>
        <taxon>Mammalia</taxon>
        <taxon>Eutheria</taxon>
        <taxon>Laurasiatheria</taxon>
        <taxon>Chiroptera</taxon>
        <taxon>Yinpterochiroptera</taxon>
        <taxon>Pteropodoidea</taxon>
        <taxon>Pteropodidae</taxon>
        <taxon>Pteropodinae</taxon>
        <taxon>Pteropus</taxon>
    </lineage>
</organism>
<gene>
    <name evidence="4" type="primary">CNBD1</name>
</gene>
<accession>A0A6P3R4C3</accession>
<dbReference type="CDD" id="cd00038">
    <property type="entry name" value="CAP_ED"/>
    <property type="match status" value="2"/>
</dbReference>
<feature type="domain" description="Cyclic nucleotide-binding" evidence="2">
    <location>
        <begin position="334"/>
        <end position="438"/>
    </location>
</feature>
<dbReference type="PROSITE" id="PS50042">
    <property type="entry name" value="CNMP_BINDING_3"/>
    <property type="match status" value="2"/>
</dbReference>
<reference evidence="4" key="1">
    <citation type="submission" date="2025-08" db="UniProtKB">
        <authorList>
            <consortium name="RefSeq"/>
        </authorList>
    </citation>
    <scope>IDENTIFICATION</scope>
    <source>
        <tissue evidence="4">Kidney</tissue>
    </source>
</reference>
<proteinExistence type="predicted"/>
<dbReference type="KEGG" id="pvp:105302742"/>
<feature type="domain" description="Cyclic nucleotide-binding" evidence="2">
    <location>
        <begin position="485"/>
        <end position="530"/>
    </location>
</feature>
<dbReference type="SUPFAM" id="SSF51206">
    <property type="entry name" value="cAMP-binding domain-like"/>
    <property type="match status" value="2"/>
</dbReference>
<dbReference type="InterPro" id="IPR000595">
    <property type="entry name" value="cNMP-bd_dom"/>
</dbReference>
<dbReference type="PANTHER" id="PTHR23011">
    <property type="entry name" value="CYCLIC NUCLEOTIDE-BINDING DOMAIN CONTAINING PROTEIN"/>
    <property type="match status" value="1"/>
</dbReference>
<dbReference type="AlphaFoldDB" id="A0A6P3R4C3"/>
<evidence type="ECO:0000313" key="3">
    <source>
        <dbReference type="Proteomes" id="UP000515202"/>
    </source>
</evidence>
<dbReference type="InterPro" id="IPR018490">
    <property type="entry name" value="cNMP-bd_dom_sf"/>
</dbReference>
<dbReference type="GeneID" id="105302742"/>
<evidence type="ECO:0000259" key="2">
    <source>
        <dbReference type="PROSITE" id="PS50042"/>
    </source>
</evidence>
<dbReference type="RefSeq" id="XP_011374231.1">
    <property type="nucleotide sequence ID" value="XM_011375929.1"/>
</dbReference>
<feature type="compositionally biased region" description="Basic and acidic residues" evidence="1">
    <location>
        <begin position="86"/>
        <end position="98"/>
    </location>
</feature>